<sequence>MGFTLPSRLRAFATLAVVSVIAALLLAFQFPTAARADTVPQTPNTPATVSTDSLPTVQINGVVWSQVIIGNTVYAGGEFTTAQPAGAAAGVNTVPRSNLLAYDLTTGVLNASFAPTFNGSVNTLAASPDGTKLYVGGKFSTVNGSTRYRVAAFNTSTGALTSFAPAANGVVQSIAATNTTVYLGGNFTAIGASTRNRVAAVQASNGALLPFLADAEGGAVRAIVISPDQSKIVVGGAFTTLNGSGNPGYGLGALDAVTGALMPWEANTQYVRDAGTQAAIYSLTSDADSVYGTGYVFGAGGTLEGAFRANWSDGSIVWVEDCHGDTYSSTITGDTFYTAGHAHYCGNSNGQPQTSPTWTFQRGMAWSKNQYDHVITPDPYGYYNFAGLHSPDILNWWPDINTGTYTGQNQGAWSTASNPNYVLYAGEFTAINGQRQQGLARFAVKSIAPNKDGPRVGGSNWVPNAVSLASGSVRLSWLANYDRDNQYLTYSVIRDGKSATPIYTTVQGSRIWWDRPNMGFVDSGLVPGSTHTYTIKATDPFGNSAFSQTVSATVTNVAPSSYVNQVTSDGALDLWRLNESNGPAVYDWVGYNDMVAGSGVTFGAPGSSQSETSSAAVFPNDGTGLTATQTSIPGPNTFSIEAWFKTTSTSGGKIVGFGNSNTGDSSNYDRHVFMDGSGRVYFGVYPGSVQTVQSAAGLNDGQWHYVVANLSSTGMQLYIDGRRVAQRSDVTYGQSYSGYWRIGGDSSWGGDNYFDGSIDDVAIYPQPLTAAQVNNHQVLSGRASVIKSAPADAYGAAVYNSSPDLYWRLGESSGSIAADSSSSGTVTGTYTGGVTQGVAGAIAGTSDTAASFNGSNGGVYSNQQFSNPTTYSEEIWFKTTTNVGGKLIGFGSNQTGGSGSYDRHVYMQNDGRLAFGAWTGQTNLAISPSAYNDGQWHQVVATQGSDGMNLYVDGVLVATNPDTAAQAYDGYWRVGGDTTWNSSSSYFNGTLDEAAVFSTVLSASTVANQYAIGKNIVPNQNPVAAFTSSSSDLTASFDASGSSDPDGTVAAYSWDFSDGTTGTGATPTHSYASPGSYVVQLTVTDNNGGTNSVTHTVTVTAPNVAPVASFTSGSSGLTGSFDASGSSDSDGTIASYAWTFGDGTTGTGVTPTHSYAGGGTYSVGLTVTDNGGATATTTGSITITAPNSAPTAAFTQSSNALTASFDASSSSDSDGSVASYAWDFGDGTTGSGAQPSHSYPTAGSYVVSLVVTDNLGATGSVTHSVTVAAANVPPTAAFSSSVSALTATFDGSGSSDTDGTVSSYAWDFGDSTTGTGVAPSHGYAAAGTYSVTLTVTDNKGATNSVTHPVTVTAPVGPVALATDTFGRTVSGGLGTADLGGPWTITAPSASYSVGSGVAKFSATKAGLTLNGYLAGVSSSDTDLGVTVSTNAAATGTGTYAMVIGRRVATDDYRARLLLTPTGTVQLQLQRTSTTLKSATISGLSYAVGDQLRVRLQVTGTSPTTIQAKVWKVGTTEPAAWQLTTTDSTAALQTAGSIGLATYLASNATTIPLVTSFDDLAATTTGGGAPPSNVAPTAAFTSSAAGLAATFDGSGSSDSDGTIASYAWNFGDGSTGIGATPSHSYGATGTYTVALTVTDNGGATGTVTHTVTVTAPVLPPGAFATDDFTRTVVNGLGSADLGGAWTLKGTASAFSVTGTTALIKNATAGSTFEAYLSSVSSDDTDVQVVVAPQSAITGSSAYLSLIGRRVATTDYRARVVIDPTGKVVIQAIAGSTTLKAVTVSGLSYTAGDQLQLRLQVFGTSPTTVQARVWKVGTTEPSTWQVSTTDSTAGLQTAGSIGIGTYLGGAATTLPYSTTFDKLTASKH</sequence>
<dbReference type="PROSITE" id="PS50853">
    <property type="entry name" value="FN3"/>
    <property type="match status" value="1"/>
</dbReference>
<dbReference type="GO" id="GO:0005261">
    <property type="term" value="F:monoatomic cation channel activity"/>
    <property type="evidence" value="ECO:0007669"/>
    <property type="project" value="TreeGrafter"/>
</dbReference>
<dbReference type="PROSITE" id="PS50093">
    <property type="entry name" value="PKD"/>
    <property type="match status" value="5"/>
</dbReference>
<comment type="subcellular location">
    <subcellularLocation>
        <location evidence="2">Cell projection</location>
    </subcellularLocation>
    <subcellularLocation>
        <location evidence="1">Membrane</location>
        <topology evidence="1">Multi-pass membrane protein</topology>
    </subcellularLocation>
</comment>
<dbReference type="Pfam" id="PF18911">
    <property type="entry name" value="PKD_4"/>
    <property type="match status" value="5"/>
</dbReference>
<dbReference type="SMART" id="SM00560">
    <property type="entry name" value="LamGL"/>
    <property type="match status" value="2"/>
</dbReference>
<proteinExistence type="predicted"/>
<keyword evidence="6" id="KW-1133">Transmembrane helix</keyword>
<dbReference type="InterPro" id="IPR001791">
    <property type="entry name" value="Laminin_G"/>
</dbReference>
<keyword evidence="3" id="KW-0812">Transmembrane</keyword>
<evidence type="ECO:0000256" key="2">
    <source>
        <dbReference type="ARBA" id="ARBA00004316"/>
    </source>
</evidence>
<dbReference type="GO" id="GO:0006816">
    <property type="term" value="P:calcium ion transport"/>
    <property type="evidence" value="ECO:0007669"/>
    <property type="project" value="TreeGrafter"/>
</dbReference>
<evidence type="ECO:0000256" key="11">
    <source>
        <dbReference type="ARBA" id="ARBA00023326"/>
    </source>
</evidence>
<dbReference type="InterPro" id="IPR000601">
    <property type="entry name" value="PKD_dom"/>
</dbReference>
<dbReference type="SUPFAM" id="SSF49265">
    <property type="entry name" value="Fibronectin type III"/>
    <property type="match status" value="1"/>
</dbReference>
<evidence type="ECO:0000256" key="5">
    <source>
        <dbReference type="ARBA" id="ARBA00022737"/>
    </source>
</evidence>
<feature type="domain" description="PKD" evidence="14">
    <location>
        <begin position="1186"/>
        <end position="1267"/>
    </location>
</feature>
<dbReference type="InterPro" id="IPR036322">
    <property type="entry name" value="WD40_repeat_dom_sf"/>
</dbReference>
<dbReference type="PANTHER" id="PTHR46730:SF4">
    <property type="entry name" value="POLYCYSTIC KIDNEY DISEASE PROTEIN 1-LIKE 1"/>
    <property type="match status" value="1"/>
</dbReference>
<dbReference type="EMBL" id="JAAGWZ010000001">
    <property type="protein sequence ID" value="NEM89975.1"/>
    <property type="molecule type" value="Genomic_DNA"/>
</dbReference>
<dbReference type="Pfam" id="PF12768">
    <property type="entry name" value="Rax2"/>
    <property type="match status" value="1"/>
</dbReference>
<keyword evidence="4 12" id="KW-0732">Signal</keyword>
<dbReference type="SMART" id="SM00282">
    <property type="entry name" value="LamG"/>
    <property type="match status" value="1"/>
</dbReference>
<dbReference type="PANTHER" id="PTHR46730">
    <property type="entry name" value="POLYCYSTIN-1"/>
    <property type="match status" value="1"/>
</dbReference>
<dbReference type="CDD" id="cd00146">
    <property type="entry name" value="PKD"/>
    <property type="match status" value="5"/>
</dbReference>
<keyword evidence="9" id="KW-0966">Cell projection</keyword>
<evidence type="ECO:0000256" key="12">
    <source>
        <dbReference type="SAM" id="SignalP"/>
    </source>
</evidence>
<feature type="domain" description="Laminin G" evidence="13">
    <location>
        <begin position="615"/>
        <end position="789"/>
    </location>
</feature>
<evidence type="ECO:0000256" key="6">
    <source>
        <dbReference type="ARBA" id="ARBA00022989"/>
    </source>
</evidence>
<evidence type="ECO:0000256" key="3">
    <source>
        <dbReference type="ARBA" id="ARBA00022692"/>
    </source>
</evidence>
<comment type="caution">
    <text evidence="16">The sequence shown here is derived from an EMBL/GenBank/DDBJ whole genome shotgun (WGS) entry which is preliminary data.</text>
</comment>
<name>A0A7C9TNB2_9MICO</name>
<evidence type="ECO:0000256" key="1">
    <source>
        <dbReference type="ARBA" id="ARBA00004141"/>
    </source>
</evidence>
<keyword evidence="10" id="KW-0326">Glycosidase</keyword>
<feature type="signal peptide" evidence="12">
    <location>
        <begin position="1"/>
        <end position="36"/>
    </location>
</feature>
<evidence type="ECO:0000256" key="7">
    <source>
        <dbReference type="ARBA" id="ARBA00023136"/>
    </source>
</evidence>
<protein>
    <submittedName>
        <fullName evidence="16">PKD domain-containing protein</fullName>
    </submittedName>
</protein>
<evidence type="ECO:0000256" key="4">
    <source>
        <dbReference type="ARBA" id="ARBA00022729"/>
    </source>
</evidence>
<keyword evidence="10" id="KW-0378">Hydrolase</keyword>
<dbReference type="GO" id="GO:0000272">
    <property type="term" value="P:polysaccharide catabolic process"/>
    <property type="evidence" value="ECO:0007669"/>
    <property type="project" value="UniProtKB-KW"/>
</dbReference>
<dbReference type="SUPFAM" id="SSF49299">
    <property type="entry name" value="PKD domain"/>
    <property type="match status" value="5"/>
</dbReference>
<dbReference type="Proteomes" id="UP000479756">
    <property type="component" value="Unassembled WGS sequence"/>
</dbReference>
<dbReference type="InterPro" id="IPR006558">
    <property type="entry name" value="LamG-like"/>
</dbReference>
<evidence type="ECO:0000259" key="14">
    <source>
        <dbReference type="PROSITE" id="PS50093"/>
    </source>
</evidence>
<keyword evidence="17" id="KW-1185">Reference proteome</keyword>
<evidence type="ECO:0000313" key="17">
    <source>
        <dbReference type="Proteomes" id="UP000479756"/>
    </source>
</evidence>
<feature type="domain" description="PKD" evidence="14">
    <location>
        <begin position="1102"/>
        <end position="1190"/>
    </location>
</feature>
<evidence type="ECO:0000259" key="13">
    <source>
        <dbReference type="PROSITE" id="PS50025"/>
    </source>
</evidence>
<dbReference type="GO" id="GO:0042995">
    <property type="term" value="C:cell projection"/>
    <property type="evidence" value="ECO:0007669"/>
    <property type="project" value="UniProtKB-SubCell"/>
</dbReference>
<dbReference type="InterPro" id="IPR035986">
    <property type="entry name" value="PKD_dom_sf"/>
</dbReference>
<dbReference type="CDD" id="cd00110">
    <property type="entry name" value="LamG"/>
    <property type="match status" value="1"/>
</dbReference>
<accession>A0A7C9TNB2</accession>
<dbReference type="InterPro" id="IPR013783">
    <property type="entry name" value="Ig-like_fold"/>
</dbReference>
<dbReference type="Pfam" id="PF13385">
    <property type="entry name" value="Laminin_G_3"/>
    <property type="match status" value="2"/>
</dbReference>
<feature type="domain" description="PKD" evidence="14">
    <location>
        <begin position="1018"/>
        <end position="1106"/>
    </location>
</feature>
<dbReference type="InterPro" id="IPR036116">
    <property type="entry name" value="FN3_sf"/>
</dbReference>
<dbReference type="SUPFAM" id="SSF50978">
    <property type="entry name" value="WD40 repeat-like"/>
    <property type="match status" value="1"/>
</dbReference>
<feature type="chain" id="PRO_5028847649" evidence="12">
    <location>
        <begin position="37"/>
        <end position="1866"/>
    </location>
</feature>
<feature type="domain" description="PKD" evidence="14">
    <location>
        <begin position="1270"/>
        <end position="1358"/>
    </location>
</feature>
<dbReference type="PROSITE" id="PS50025">
    <property type="entry name" value="LAM_G_DOMAIN"/>
    <property type="match status" value="1"/>
</dbReference>
<evidence type="ECO:0000259" key="15">
    <source>
        <dbReference type="PROSITE" id="PS50853"/>
    </source>
</evidence>
<dbReference type="InterPro" id="IPR022409">
    <property type="entry name" value="PKD/Chitinase_dom"/>
</dbReference>
<evidence type="ECO:0000313" key="16">
    <source>
        <dbReference type="EMBL" id="NEM89975.1"/>
    </source>
</evidence>
<keyword evidence="11" id="KW-0119">Carbohydrate metabolism</keyword>
<keyword evidence="11" id="KW-0624">Polysaccharide degradation</keyword>
<dbReference type="InterPro" id="IPR013320">
    <property type="entry name" value="ConA-like_dom_sf"/>
</dbReference>
<reference evidence="16 17" key="1">
    <citation type="journal article" date="2014" name="Int. J. Syst. Evol. Microbiol.">
        <title>Description of Galbitalea soli gen. nov., sp. nov., and Frondihabitans sucicola sp. nov.</title>
        <authorList>
            <person name="Kim S.J."/>
            <person name="Lim J.M."/>
            <person name="Ahn J.H."/>
            <person name="Weon H.Y."/>
            <person name="Hamada M."/>
            <person name="Suzuki K."/>
            <person name="Ahn T.Y."/>
            <person name="Kwon S.W."/>
        </authorList>
    </citation>
    <scope>NUCLEOTIDE SEQUENCE [LARGE SCALE GENOMIC DNA]</scope>
    <source>
        <strain evidence="16 17">NBRC 108727</strain>
    </source>
</reference>
<dbReference type="Gene3D" id="2.60.120.200">
    <property type="match status" value="2"/>
</dbReference>
<feature type="domain" description="PKD" evidence="14">
    <location>
        <begin position="1571"/>
        <end position="1655"/>
    </location>
</feature>
<dbReference type="SUPFAM" id="SSF49899">
    <property type="entry name" value="Concanavalin A-like lectins/glucanases"/>
    <property type="match status" value="2"/>
</dbReference>
<dbReference type="Gene3D" id="2.60.40.10">
    <property type="entry name" value="Immunoglobulins"/>
    <property type="match status" value="6"/>
</dbReference>
<dbReference type="InterPro" id="IPR003961">
    <property type="entry name" value="FN3_dom"/>
</dbReference>
<keyword evidence="5" id="KW-0677">Repeat</keyword>
<organism evidence="16 17">
    <name type="scientific">Galbitalea soli</name>
    <dbReference type="NCBI Taxonomy" id="1268042"/>
    <lineage>
        <taxon>Bacteria</taxon>
        <taxon>Bacillati</taxon>
        <taxon>Actinomycetota</taxon>
        <taxon>Actinomycetes</taxon>
        <taxon>Micrococcales</taxon>
        <taxon>Microbacteriaceae</taxon>
        <taxon>Galbitalea</taxon>
    </lineage>
</organism>
<evidence type="ECO:0000256" key="10">
    <source>
        <dbReference type="ARBA" id="ARBA00023295"/>
    </source>
</evidence>
<dbReference type="GO" id="GO:0016798">
    <property type="term" value="F:hydrolase activity, acting on glycosyl bonds"/>
    <property type="evidence" value="ECO:0007669"/>
    <property type="project" value="UniProtKB-KW"/>
</dbReference>
<dbReference type="GO" id="GO:0005886">
    <property type="term" value="C:plasma membrane"/>
    <property type="evidence" value="ECO:0007669"/>
    <property type="project" value="TreeGrafter"/>
</dbReference>
<keyword evidence="8" id="KW-1015">Disulfide bond</keyword>
<evidence type="ECO:0000256" key="9">
    <source>
        <dbReference type="ARBA" id="ARBA00023273"/>
    </source>
</evidence>
<gene>
    <name evidence="16" type="ORF">G3T37_01235</name>
</gene>
<feature type="domain" description="Fibronectin type-III" evidence="15">
    <location>
        <begin position="457"/>
        <end position="560"/>
    </location>
</feature>
<evidence type="ECO:0000256" key="8">
    <source>
        <dbReference type="ARBA" id="ARBA00023157"/>
    </source>
</evidence>
<keyword evidence="7" id="KW-0472">Membrane</keyword>
<dbReference type="RefSeq" id="WP_163471662.1">
    <property type="nucleotide sequence ID" value="NZ_JAAGWZ010000001.1"/>
</dbReference>
<dbReference type="InterPro" id="IPR024982">
    <property type="entry name" value="Rax2-like_C"/>
</dbReference>
<dbReference type="SMART" id="SM00089">
    <property type="entry name" value="PKD"/>
    <property type="match status" value="5"/>
</dbReference>